<evidence type="ECO:0000256" key="2">
    <source>
        <dbReference type="ARBA" id="ARBA00022723"/>
    </source>
</evidence>
<keyword evidence="1 4" id="KW-0349">Heme</keyword>
<dbReference type="EMBL" id="RXOC01000004">
    <property type="protein sequence ID" value="RXF70566.1"/>
    <property type="molecule type" value="Genomic_DNA"/>
</dbReference>
<evidence type="ECO:0000313" key="6">
    <source>
        <dbReference type="EMBL" id="RXF70566.1"/>
    </source>
</evidence>
<dbReference type="PANTHER" id="PTHR19328">
    <property type="entry name" value="HEDGEHOG-INTERACTING PROTEIN"/>
    <property type="match status" value="1"/>
</dbReference>
<comment type="caution">
    <text evidence="6">The sequence shown here is derived from an EMBL/GenBank/DDBJ whole genome shotgun (WGS) entry which is preliminary data.</text>
</comment>
<dbReference type="InterPro" id="IPR012938">
    <property type="entry name" value="Glc/Sorbosone_DH"/>
</dbReference>
<evidence type="ECO:0000256" key="4">
    <source>
        <dbReference type="PROSITE-ProRule" id="PRU00433"/>
    </source>
</evidence>
<keyword evidence="2 4" id="KW-0479">Metal-binding</keyword>
<dbReference type="InterPro" id="IPR009056">
    <property type="entry name" value="Cyt_c-like_dom"/>
</dbReference>
<dbReference type="InterPro" id="IPR011041">
    <property type="entry name" value="Quinoprot_gluc/sorb_DH_b-prop"/>
</dbReference>
<evidence type="ECO:0000256" key="3">
    <source>
        <dbReference type="ARBA" id="ARBA00023004"/>
    </source>
</evidence>
<dbReference type="Pfam" id="PF00034">
    <property type="entry name" value="Cytochrom_C"/>
    <property type="match status" value="1"/>
</dbReference>
<dbReference type="AlphaFoldDB" id="A0A4Q0MCN9"/>
<evidence type="ECO:0000256" key="1">
    <source>
        <dbReference type="ARBA" id="ARBA00022617"/>
    </source>
</evidence>
<dbReference type="Gene3D" id="2.120.10.30">
    <property type="entry name" value="TolB, C-terminal domain"/>
    <property type="match status" value="1"/>
</dbReference>
<dbReference type="PANTHER" id="PTHR19328:SF13">
    <property type="entry name" value="HIPL1 PROTEIN"/>
    <property type="match status" value="1"/>
</dbReference>
<dbReference type="Proteomes" id="UP000290848">
    <property type="component" value="Unassembled WGS sequence"/>
</dbReference>
<name>A0A4Q0MCN9_9SPHI</name>
<keyword evidence="3 4" id="KW-0408">Iron</keyword>
<protein>
    <submittedName>
        <fullName evidence="6">C-type cytochrome</fullName>
    </submittedName>
</protein>
<dbReference type="Pfam" id="PF07995">
    <property type="entry name" value="GSDH"/>
    <property type="match status" value="1"/>
</dbReference>
<accession>A0A4Q0MCN9</accession>
<organism evidence="6 7">
    <name type="scientific">Arcticibacter tournemirensis</name>
    <dbReference type="NCBI Taxonomy" id="699437"/>
    <lineage>
        <taxon>Bacteria</taxon>
        <taxon>Pseudomonadati</taxon>
        <taxon>Bacteroidota</taxon>
        <taxon>Sphingobacteriia</taxon>
        <taxon>Sphingobacteriales</taxon>
        <taxon>Sphingobacteriaceae</taxon>
        <taxon>Arcticibacter</taxon>
    </lineage>
</organism>
<proteinExistence type="predicted"/>
<evidence type="ECO:0000259" key="5">
    <source>
        <dbReference type="PROSITE" id="PS51007"/>
    </source>
</evidence>
<gene>
    <name evidence="6" type="ORF">EKH83_07950</name>
</gene>
<sequence length="509" mass="57310">MTQRIVLFLFIYSIISSCSRSSDIVIGTIDLGESKVLLTQEADSLNVPWDLQYDRTNKCIIFSEIAGNIRKLNLETKEVVLLKKIPDVFQQRSTGLLGMALYQPKRGAHYLFLSYTTKQNDKIYSNLYRYIYTEKSELKNPKLLLRIAGNTGHNGSRIIIGHDQKLYWATGDAASDHFAQDSASLNGKILRINTDGSIPADNPISNSYVYAWGFRNIQGLTQGWSDIIYTSEHGDAIEDELNLIRPLCNYGWPLIEGRYPPKNDIDSLKQLTFTPPVRSWTPVIAPSGMAYYRGNRIPEWRNSLILTTLKSQSLRILKLSEDGRKITDEYILFKDLLGRLRSVITAPNGDIYFCSSNRDWNPQKGFPKPNDDRIYRLSKTGEAAGKLIRPIKAVEADGHLLSGKQLYASYCSSCHKADGKGIPGTFPSLENSKTVNGEKRALADILLNGLKEKTINGVKYDASMPSFDFLKDEEAAAILNYIRTGFNNQGSTFSINELKQYRKINGNNK</sequence>
<dbReference type="SUPFAM" id="SSF50952">
    <property type="entry name" value="Soluble quinoprotein glucose dehydrogenase"/>
    <property type="match status" value="1"/>
</dbReference>
<dbReference type="PROSITE" id="PS51007">
    <property type="entry name" value="CYTC"/>
    <property type="match status" value="1"/>
</dbReference>
<dbReference type="PROSITE" id="PS51257">
    <property type="entry name" value="PROKAR_LIPOPROTEIN"/>
    <property type="match status" value="1"/>
</dbReference>
<dbReference type="InterPro" id="IPR011042">
    <property type="entry name" value="6-blade_b-propeller_TolB-like"/>
</dbReference>
<dbReference type="Gene3D" id="1.10.760.10">
    <property type="entry name" value="Cytochrome c-like domain"/>
    <property type="match status" value="1"/>
</dbReference>
<dbReference type="SUPFAM" id="SSF46626">
    <property type="entry name" value="Cytochrome c"/>
    <property type="match status" value="1"/>
</dbReference>
<evidence type="ECO:0000313" key="7">
    <source>
        <dbReference type="Proteomes" id="UP000290848"/>
    </source>
</evidence>
<dbReference type="InterPro" id="IPR036909">
    <property type="entry name" value="Cyt_c-like_dom_sf"/>
</dbReference>
<dbReference type="RefSeq" id="WP_128768871.1">
    <property type="nucleotide sequence ID" value="NZ_RXOC01000004.1"/>
</dbReference>
<dbReference type="GO" id="GO:0046872">
    <property type="term" value="F:metal ion binding"/>
    <property type="evidence" value="ECO:0007669"/>
    <property type="project" value="UniProtKB-KW"/>
</dbReference>
<feature type="domain" description="Cytochrome c" evidence="5">
    <location>
        <begin position="398"/>
        <end position="486"/>
    </location>
</feature>
<dbReference type="GO" id="GO:0009055">
    <property type="term" value="F:electron transfer activity"/>
    <property type="evidence" value="ECO:0007669"/>
    <property type="project" value="InterPro"/>
</dbReference>
<dbReference type="GO" id="GO:0020037">
    <property type="term" value="F:heme binding"/>
    <property type="evidence" value="ECO:0007669"/>
    <property type="project" value="InterPro"/>
</dbReference>
<reference evidence="6 7" key="1">
    <citation type="submission" date="2018-12" db="EMBL/GenBank/DDBJ databases">
        <title>The Draft Genome Sequence of the Soil Bacterium Pedobacter tournemirensis R1.</title>
        <authorList>
            <person name="He J."/>
        </authorList>
    </citation>
    <scope>NUCLEOTIDE SEQUENCE [LARGE SCALE GENOMIC DNA]</scope>
    <source>
        <strain evidence="6 7">R1</strain>
    </source>
</reference>